<evidence type="ECO:0000313" key="1">
    <source>
        <dbReference type="EMBL" id="CCU78698.1"/>
    </source>
</evidence>
<dbReference type="RefSeq" id="WP_005488093.1">
    <property type="nucleotide sequence ID" value="NZ_CAUI01000005.1"/>
</dbReference>
<keyword evidence="2" id="KW-1185">Reference proteome</keyword>
<protein>
    <submittedName>
        <fullName evidence="1">Uncharacterized protein</fullName>
    </submittedName>
</protein>
<gene>
    <name evidence="1" type="ORF">HSACCH_00837</name>
</gene>
<sequence length="199" mass="23378">MGRTIPYLSSRNINKVEDYIPFYNSKIYLKQKSGSLKYFENQISQIKKIAEKVGYKDFNQFIKHRKLWHDFQKKIPISYLKAIGVKLDVLKFTIELDQNDYQKALEIPLYSKSYIIQTRPFPLTRRLPQRTSEAKAIELVRKEAILKNKSCVIDYPLLKKILIESDGSVKTTFYRPDIKIEGEYVIPTKINDYTGDISL</sequence>
<dbReference type="AlphaFoldDB" id="M5DYM6"/>
<dbReference type="InParanoid" id="M5DYM6"/>
<accession>M5DYM6</accession>
<reference evidence="2" key="1">
    <citation type="journal article" date="2013" name="Genome Announc.">
        <title>Genome Sequence of Halanaerobium saccharolyticum subsp. saccharolyticum Strain DSM 6643T, a Halophilic Hydrogen-Producing Bacterium.</title>
        <authorList>
            <person name="Kivisto A."/>
            <person name="Larjo A."/>
            <person name="Ciranna A."/>
            <person name="Santala V."/>
            <person name="Roos C."/>
            <person name="Karp M."/>
        </authorList>
    </citation>
    <scope>NUCLEOTIDE SEQUENCE [LARGE SCALE GENOMIC DNA]</scope>
    <source>
        <strain evidence="2">DSM 6643</strain>
    </source>
</reference>
<comment type="caution">
    <text evidence="1">The sequence shown here is derived from an EMBL/GenBank/DDBJ whole genome shotgun (WGS) entry which is preliminary data.</text>
</comment>
<organism evidence="1 2">
    <name type="scientific">Halanaerobium saccharolyticum subsp. saccharolyticum DSM 6643</name>
    <dbReference type="NCBI Taxonomy" id="1293054"/>
    <lineage>
        <taxon>Bacteria</taxon>
        <taxon>Bacillati</taxon>
        <taxon>Bacillota</taxon>
        <taxon>Clostridia</taxon>
        <taxon>Halanaerobiales</taxon>
        <taxon>Halanaerobiaceae</taxon>
        <taxon>Halanaerobium</taxon>
    </lineage>
</organism>
<proteinExistence type="predicted"/>
<evidence type="ECO:0000313" key="2">
    <source>
        <dbReference type="Proteomes" id="UP000012063"/>
    </source>
</evidence>
<dbReference type="EMBL" id="CAUI01000005">
    <property type="protein sequence ID" value="CCU78698.1"/>
    <property type="molecule type" value="Genomic_DNA"/>
</dbReference>
<dbReference type="Proteomes" id="UP000012063">
    <property type="component" value="Unassembled WGS sequence"/>
</dbReference>
<name>M5DYM6_9FIRM</name>